<proteinExistence type="evidence at transcript level"/>
<name>A0A0S1MJX1_PHAPC</name>
<accession>A0A0S1MJX1</accession>
<sequence>MVLSFQETLMALLKLYLPYALLFTSTLVSSLPWPASSSRLVIPYEFLDSLFANFRLW</sequence>
<organism evidence="1">
    <name type="scientific">Phakopsora pachyrhizi</name>
    <name type="common">Asian soybean rust disease fungus</name>
    <dbReference type="NCBI Taxonomy" id="170000"/>
    <lineage>
        <taxon>Eukaryota</taxon>
        <taxon>Fungi</taxon>
        <taxon>Dikarya</taxon>
        <taxon>Basidiomycota</taxon>
        <taxon>Pucciniomycotina</taxon>
        <taxon>Pucciniomycetes</taxon>
        <taxon>Pucciniales</taxon>
        <taxon>Phakopsoraceae</taxon>
        <taxon>Phakopsora</taxon>
    </lineage>
</organism>
<dbReference type="EMBL" id="KT247123">
    <property type="protein sequence ID" value="ALL41212.1"/>
    <property type="molecule type" value="mRNA"/>
</dbReference>
<evidence type="ECO:0000313" key="1">
    <source>
        <dbReference type="EMBL" id="ALL41212.1"/>
    </source>
</evidence>
<dbReference type="AlphaFoldDB" id="A0A0S1MJX1"/>
<protein>
    <submittedName>
        <fullName evidence="1">Uncharacterized protein</fullName>
    </submittedName>
</protein>
<reference evidence="1" key="1">
    <citation type="submission" date="2015-07" db="EMBL/GenBank/DDBJ databases">
        <title>Elucidating the P. pachyrhizi secretome and potential effectors.</title>
        <authorList>
            <person name="de Carvalho M.C.C.G."/>
            <person name="Nascimento L.C."/>
            <person name="Darben L.M."/>
            <person name="Polizel-Podanosqui A.M."/>
            <person name="Lopes-Caitar V.S."/>
            <person name="Rocha C.S."/>
            <person name="Qi M."/>
            <person name="Carazolle M."/>
            <person name="Kuwahara M.K."/>
            <person name="Pereira G.A.G."/>
            <person name="Abdelnoor R.V."/>
            <person name="Whitham S.A."/>
            <person name="Marcelino-Guimaraes F.C."/>
        </authorList>
    </citation>
    <scope>NUCLEOTIDE SEQUENCE</scope>
</reference>